<sequence length="379" mass="40490">MDLLNTLVDKGLRRELPTREEALAVLATSDDELLDVVAAAGKVRRQWFGRRVKLNYLVNLKSGLCPEDCSYCSQRLGSKAEILKYTWLKPDDASKAAAAGVAGGAKRVCLVASGRGPTDKDVDRVSETISTIKEQNEGVEVCACLGLLSDGQAERLRTAGADAYNHNLNTSEATYGDICTTHDFSDRVSTVQQAQAAGMSACSGLIAGMGESDADLVDVVFALRDLDPDSVPVNFLIPFEGTPLAEEWNLTPQRALRILAMVRFVCPDVEVRLAGGREVHLRSLQPLALHLVNSIFLGDYLTSEGQAGKDDLAMIADAGFEVEGTDTTTLPEHRTGSEAATPAEEAPAAAVPAPPSDDTRRDLVSVRRRGAGTDLPPNA</sequence>
<dbReference type="PANTHER" id="PTHR22976:SF2">
    <property type="entry name" value="BIOTIN SYNTHASE, MITOCHONDRIAL"/>
    <property type="match status" value="1"/>
</dbReference>
<dbReference type="GO" id="GO:0051537">
    <property type="term" value="F:2 iron, 2 sulfur cluster binding"/>
    <property type="evidence" value="ECO:0007669"/>
    <property type="project" value="UniProtKB-KW"/>
</dbReference>
<evidence type="ECO:0000256" key="6">
    <source>
        <dbReference type="ARBA" id="ARBA00022679"/>
    </source>
</evidence>
<evidence type="ECO:0000256" key="10">
    <source>
        <dbReference type="ARBA" id="ARBA00022756"/>
    </source>
</evidence>
<comment type="cofactor">
    <cofactor evidence="16">
        <name>[2Fe-2S] cluster</name>
        <dbReference type="ChEBI" id="CHEBI:190135"/>
    </cofactor>
    <text evidence="16">Binds 1 [2Fe-2S] cluster. The cluster is coordinated with 3 cysteines and 1 arginine.</text>
</comment>
<comment type="function">
    <text evidence="14 16">Catalyzes the conversion of dethiobiotin (DTB) to biotin by the insertion of a sulfur atom into dethiobiotin via a radical-based mechanism.</text>
</comment>
<comment type="catalytic activity">
    <reaction evidence="13 16">
        <text>(4R,5S)-dethiobiotin + (sulfur carrier)-SH + 2 reduced [2Fe-2S]-[ferredoxin] + 2 S-adenosyl-L-methionine = (sulfur carrier)-H + biotin + 2 5'-deoxyadenosine + 2 L-methionine + 2 oxidized [2Fe-2S]-[ferredoxin]</text>
        <dbReference type="Rhea" id="RHEA:22060"/>
        <dbReference type="Rhea" id="RHEA-COMP:10000"/>
        <dbReference type="Rhea" id="RHEA-COMP:10001"/>
        <dbReference type="Rhea" id="RHEA-COMP:14737"/>
        <dbReference type="Rhea" id="RHEA-COMP:14739"/>
        <dbReference type="ChEBI" id="CHEBI:17319"/>
        <dbReference type="ChEBI" id="CHEBI:29917"/>
        <dbReference type="ChEBI" id="CHEBI:33737"/>
        <dbReference type="ChEBI" id="CHEBI:33738"/>
        <dbReference type="ChEBI" id="CHEBI:57586"/>
        <dbReference type="ChEBI" id="CHEBI:57844"/>
        <dbReference type="ChEBI" id="CHEBI:59789"/>
        <dbReference type="ChEBI" id="CHEBI:64428"/>
        <dbReference type="ChEBI" id="CHEBI:149473"/>
        <dbReference type="EC" id="2.8.1.6"/>
    </reaction>
</comment>
<dbReference type="Gene3D" id="3.20.20.70">
    <property type="entry name" value="Aldolase class I"/>
    <property type="match status" value="1"/>
</dbReference>
<dbReference type="NCBIfam" id="TIGR00433">
    <property type="entry name" value="bioB"/>
    <property type="match status" value="1"/>
</dbReference>
<keyword evidence="5 16" id="KW-0004">4Fe-4S</keyword>
<evidence type="ECO:0000313" key="20">
    <source>
        <dbReference type="EMBL" id="ARF58986.1"/>
    </source>
</evidence>
<keyword evidence="7 16" id="KW-0949">S-adenosyl-L-methionine</keyword>
<dbReference type="STRING" id="553510.B1H19_36705"/>
<organism evidence="20 21">
    <name type="scientific">Streptomyces gilvosporeus</name>
    <dbReference type="NCBI Taxonomy" id="553510"/>
    <lineage>
        <taxon>Bacteria</taxon>
        <taxon>Bacillati</taxon>
        <taxon>Actinomycetota</taxon>
        <taxon>Actinomycetes</taxon>
        <taxon>Kitasatosporales</taxon>
        <taxon>Streptomycetaceae</taxon>
        <taxon>Streptomyces</taxon>
    </lineage>
</organism>
<dbReference type="Pfam" id="PF04055">
    <property type="entry name" value="Radical_SAM"/>
    <property type="match status" value="1"/>
</dbReference>
<dbReference type="PANTHER" id="PTHR22976">
    <property type="entry name" value="BIOTIN SYNTHASE"/>
    <property type="match status" value="1"/>
</dbReference>
<comment type="similarity">
    <text evidence="2 16">Belongs to the radical SAM superfamily. Biotin synthase family.</text>
</comment>
<evidence type="ECO:0000259" key="19">
    <source>
        <dbReference type="PROSITE" id="PS51918"/>
    </source>
</evidence>
<dbReference type="SFLD" id="SFLDG01060">
    <property type="entry name" value="BATS_domain_containing"/>
    <property type="match status" value="1"/>
</dbReference>
<gene>
    <name evidence="16" type="primary">bioB</name>
    <name evidence="20" type="ORF">B1H19_36705</name>
</gene>
<feature type="domain" description="Radical SAM core" evidence="19">
    <location>
        <begin position="47"/>
        <end position="277"/>
    </location>
</feature>
<comment type="cofactor">
    <cofactor evidence="16 17">
        <name>[4Fe-4S] cluster</name>
        <dbReference type="ChEBI" id="CHEBI:49883"/>
    </cofactor>
    <text evidence="16 17">Binds 1 [4Fe-4S] cluster. The cluster is coordinated with 3 cysteines and an exchangeable S-adenosyl-L-methionine.</text>
</comment>
<evidence type="ECO:0000256" key="14">
    <source>
        <dbReference type="ARBA" id="ARBA00057568"/>
    </source>
</evidence>
<dbReference type="CDD" id="cd01335">
    <property type="entry name" value="Radical_SAM"/>
    <property type="match status" value="1"/>
</dbReference>
<dbReference type="InterPro" id="IPR013785">
    <property type="entry name" value="Aldolase_TIM"/>
</dbReference>
<dbReference type="KEGG" id="sgv:B1H19_36705"/>
<feature type="binding site" evidence="16 17">
    <location>
        <position position="109"/>
    </location>
    <ligand>
        <name>[2Fe-2S] cluster</name>
        <dbReference type="ChEBI" id="CHEBI:190135"/>
    </ligand>
</feature>
<comment type="subunit">
    <text evidence="3 16">Homodimer.</text>
</comment>
<dbReference type="RefSeq" id="WP_083109175.1">
    <property type="nucleotide sequence ID" value="NZ_CP020569.1"/>
</dbReference>
<feature type="binding site" evidence="16 17">
    <location>
        <position position="65"/>
    </location>
    <ligand>
        <name>[4Fe-4S] cluster</name>
        <dbReference type="ChEBI" id="CHEBI:49883"/>
        <note>4Fe-4S-S-AdoMet</note>
    </ligand>
</feature>
<evidence type="ECO:0000256" key="7">
    <source>
        <dbReference type="ARBA" id="ARBA00022691"/>
    </source>
</evidence>
<reference evidence="20 21" key="1">
    <citation type="submission" date="2017-04" db="EMBL/GenBank/DDBJ databases">
        <title>Complete Genome Sequence of Streptomyces gilvosporeus F607, a Capable Producer of Natamycin.</title>
        <authorList>
            <person name="Zong G."/>
            <person name="Zhong C."/>
            <person name="Fu J."/>
            <person name="Qin R."/>
            <person name="Cao G."/>
        </authorList>
    </citation>
    <scope>NUCLEOTIDE SEQUENCE [LARGE SCALE GENOMIC DNA]</scope>
    <source>
        <strain evidence="20 21">F607</strain>
    </source>
</reference>
<keyword evidence="21" id="KW-1185">Reference proteome</keyword>
<dbReference type="SMART" id="SM00729">
    <property type="entry name" value="Elp3"/>
    <property type="match status" value="1"/>
</dbReference>
<dbReference type="InterPro" id="IPR006638">
    <property type="entry name" value="Elp3/MiaA/NifB-like_rSAM"/>
</dbReference>
<dbReference type="GO" id="GO:0005506">
    <property type="term" value="F:iron ion binding"/>
    <property type="evidence" value="ECO:0007669"/>
    <property type="project" value="UniProtKB-UniRule"/>
</dbReference>
<dbReference type="InterPro" id="IPR007197">
    <property type="entry name" value="rSAM"/>
</dbReference>
<feature type="binding site" evidence="16 17">
    <location>
        <position position="272"/>
    </location>
    <ligand>
        <name>[2Fe-2S] cluster</name>
        <dbReference type="ChEBI" id="CHEBI:190135"/>
    </ligand>
</feature>
<feature type="binding site" evidence="16 17">
    <location>
        <position position="72"/>
    </location>
    <ligand>
        <name>[4Fe-4S] cluster</name>
        <dbReference type="ChEBI" id="CHEBI:49883"/>
        <note>4Fe-4S-S-AdoMet</note>
    </ligand>
</feature>
<proteinExistence type="inferred from homology"/>
<evidence type="ECO:0000256" key="3">
    <source>
        <dbReference type="ARBA" id="ARBA00011738"/>
    </source>
</evidence>
<evidence type="ECO:0000256" key="8">
    <source>
        <dbReference type="ARBA" id="ARBA00022714"/>
    </source>
</evidence>
<evidence type="ECO:0000256" key="2">
    <source>
        <dbReference type="ARBA" id="ARBA00010765"/>
    </source>
</evidence>
<feature type="binding site" evidence="16 17">
    <location>
        <position position="202"/>
    </location>
    <ligand>
        <name>[2Fe-2S] cluster</name>
        <dbReference type="ChEBI" id="CHEBI:190135"/>
    </ligand>
</feature>
<keyword evidence="10 16" id="KW-0093">Biotin biosynthesis</keyword>
<dbReference type="UniPathway" id="UPA00078">
    <property type="reaction ID" value="UER00162"/>
</dbReference>
<evidence type="ECO:0000256" key="12">
    <source>
        <dbReference type="ARBA" id="ARBA00023014"/>
    </source>
</evidence>
<evidence type="ECO:0000256" key="9">
    <source>
        <dbReference type="ARBA" id="ARBA00022723"/>
    </source>
</evidence>
<accession>A0A1V0U1D2</accession>
<dbReference type="GO" id="GO:0009102">
    <property type="term" value="P:biotin biosynthetic process"/>
    <property type="evidence" value="ECO:0007669"/>
    <property type="project" value="UniProtKB-UniRule"/>
</dbReference>
<dbReference type="PIRSF" id="PIRSF001619">
    <property type="entry name" value="Biotin_synth"/>
    <property type="match status" value="1"/>
</dbReference>
<dbReference type="SFLD" id="SFLDS00029">
    <property type="entry name" value="Radical_SAM"/>
    <property type="match status" value="1"/>
</dbReference>
<keyword evidence="12 16" id="KW-0411">Iron-sulfur</keyword>
<feature type="binding site" evidence="16 17">
    <location>
        <position position="69"/>
    </location>
    <ligand>
        <name>[4Fe-4S] cluster</name>
        <dbReference type="ChEBI" id="CHEBI:49883"/>
        <note>4Fe-4S-S-AdoMet</note>
    </ligand>
</feature>
<dbReference type="EC" id="2.8.1.6" evidence="4 16"/>
<dbReference type="InterPro" id="IPR058240">
    <property type="entry name" value="rSAM_sf"/>
</dbReference>
<dbReference type="PROSITE" id="PS51918">
    <property type="entry name" value="RADICAL_SAM"/>
    <property type="match status" value="1"/>
</dbReference>
<evidence type="ECO:0000256" key="13">
    <source>
        <dbReference type="ARBA" id="ARBA00051157"/>
    </source>
</evidence>
<dbReference type="SMART" id="SM00876">
    <property type="entry name" value="BATS"/>
    <property type="match status" value="1"/>
</dbReference>
<feature type="region of interest" description="Disordered" evidence="18">
    <location>
        <begin position="323"/>
        <end position="379"/>
    </location>
</feature>
<dbReference type="InterPro" id="IPR002684">
    <property type="entry name" value="Biotin_synth/BioAB"/>
</dbReference>
<evidence type="ECO:0000256" key="15">
    <source>
        <dbReference type="ARBA" id="ARBA00070199"/>
    </source>
</evidence>
<dbReference type="Proteomes" id="UP000192726">
    <property type="component" value="Chromosome"/>
</dbReference>
<feature type="binding site" evidence="16 17">
    <location>
        <position position="142"/>
    </location>
    <ligand>
        <name>[2Fe-2S] cluster</name>
        <dbReference type="ChEBI" id="CHEBI:190135"/>
    </ligand>
</feature>
<dbReference type="GO" id="GO:0004076">
    <property type="term" value="F:biotin synthase activity"/>
    <property type="evidence" value="ECO:0007669"/>
    <property type="project" value="UniProtKB-UniRule"/>
</dbReference>
<keyword evidence="9 16" id="KW-0479">Metal-binding</keyword>
<dbReference type="HAMAP" id="MF_01694">
    <property type="entry name" value="BioB"/>
    <property type="match status" value="1"/>
</dbReference>
<dbReference type="GO" id="GO:0051539">
    <property type="term" value="F:4 iron, 4 sulfur cluster binding"/>
    <property type="evidence" value="ECO:0007669"/>
    <property type="project" value="UniProtKB-KW"/>
</dbReference>
<dbReference type="AlphaFoldDB" id="A0A1V0U1D2"/>
<protein>
    <recommendedName>
        <fullName evidence="15 16">Biotin synthase</fullName>
        <ecNumber evidence="4 16">2.8.1.6</ecNumber>
    </recommendedName>
</protein>
<evidence type="ECO:0000256" key="4">
    <source>
        <dbReference type="ARBA" id="ARBA00012236"/>
    </source>
</evidence>
<dbReference type="InterPro" id="IPR024177">
    <property type="entry name" value="Biotin_synthase"/>
</dbReference>
<feature type="compositionally biased region" description="Low complexity" evidence="18">
    <location>
        <begin position="338"/>
        <end position="351"/>
    </location>
</feature>
<evidence type="ECO:0000256" key="1">
    <source>
        <dbReference type="ARBA" id="ARBA00004942"/>
    </source>
</evidence>
<dbReference type="Pfam" id="PF06968">
    <property type="entry name" value="BATS"/>
    <property type="match status" value="1"/>
</dbReference>
<dbReference type="InterPro" id="IPR010722">
    <property type="entry name" value="BATS_dom"/>
</dbReference>
<evidence type="ECO:0000313" key="21">
    <source>
        <dbReference type="Proteomes" id="UP000192726"/>
    </source>
</evidence>
<comment type="pathway">
    <text evidence="1 16">Cofactor biosynthesis; biotin biosynthesis; biotin from 7,8-diaminononanoate: step 2/2.</text>
</comment>
<keyword evidence="8 16" id="KW-0001">2Fe-2S</keyword>
<dbReference type="FunFam" id="3.20.20.70:FF:000026">
    <property type="entry name" value="Biotin synthase"/>
    <property type="match status" value="1"/>
</dbReference>
<evidence type="ECO:0000256" key="5">
    <source>
        <dbReference type="ARBA" id="ARBA00022485"/>
    </source>
</evidence>
<evidence type="ECO:0000256" key="16">
    <source>
        <dbReference type="HAMAP-Rule" id="MF_01694"/>
    </source>
</evidence>
<name>A0A1V0U1D2_9ACTN</name>
<dbReference type="SFLD" id="SFLDG01278">
    <property type="entry name" value="biotin_synthase_like"/>
    <property type="match status" value="1"/>
</dbReference>
<keyword evidence="11 16" id="KW-0408">Iron</keyword>
<evidence type="ECO:0000256" key="11">
    <source>
        <dbReference type="ARBA" id="ARBA00023004"/>
    </source>
</evidence>
<evidence type="ECO:0000256" key="18">
    <source>
        <dbReference type="SAM" id="MobiDB-lite"/>
    </source>
</evidence>
<comment type="cofactor">
    <cofactor evidence="17">
        <name>[2Fe-2S] cluster</name>
        <dbReference type="ChEBI" id="CHEBI:190135"/>
    </cofactor>
    <text evidence="17">Binds 1 [2Fe-2S] cluster. The cluster is coordinated with 3 cysteines and 1 arginine.</text>
</comment>
<dbReference type="EMBL" id="CP020569">
    <property type="protein sequence ID" value="ARF58986.1"/>
    <property type="molecule type" value="Genomic_DNA"/>
</dbReference>
<dbReference type="SUPFAM" id="SSF102114">
    <property type="entry name" value="Radical SAM enzymes"/>
    <property type="match status" value="1"/>
</dbReference>
<dbReference type="OrthoDB" id="9786826at2"/>
<evidence type="ECO:0000256" key="17">
    <source>
        <dbReference type="PIRSR" id="PIRSR001619-1"/>
    </source>
</evidence>
<keyword evidence="6 16" id="KW-0808">Transferase</keyword>